<dbReference type="GO" id="GO:0010181">
    <property type="term" value="F:FMN binding"/>
    <property type="evidence" value="ECO:0007669"/>
    <property type="project" value="InterPro"/>
</dbReference>
<proteinExistence type="inferred from homology"/>
<dbReference type="GO" id="GO:0016646">
    <property type="term" value="F:oxidoreductase activity, acting on the CH-NH group of donors, NAD or NADP as acceptor"/>
    <property type="evidence" value="ECO:0007669"/>
    <property type="project" value="UniProtKB-ARBA"/>
</dbReference>
<dbReference type="STRING" id="1349785.GCA_000509405_02745"/>
<evidence type="ECO:0000313" key="6">
    <source>
        <dbReference type="EMBL" id="SFZ80332.1"/>
    </source>
</evidence>
<dbReference type="InterPro" id="IPR002563">
    <property type="entry name" value="Flavin_Rdtase-like_dom"/>
</dbReference>
<dbReference type="AlphaFoldDB" id="A0A2H1E775"/>
<dbReference type="InterPro" id="IPR012349">
    <property type="entry name" value="Split_barrel_FMN-bd"/>
</dbReference>
<accession>A0A2H1E775</accession>
<evidence type="ECO:0000256" key="4">
    <source>
        <dbReference type="ARBA" id="ARBA00038054"/>
    </source>
</evidence>
<dbReference type="PANTHER" id="PTHR33798">
    <property type="entry name" value="FLAVOPROTEIN OXYGENASE"/>
    <property type="match status" value="1"/>
</dbReference>
<dbReference type="GeneID" id="47722030"/>
<evidence type="ECO:0000313" key="7">
    <source>
        <dbReference type="Proteomes" id="UP000231564"/>
    </source>
</evidence>
<feature type="domain" description="Flavin reductase like" evidence="5">
    <location>
        <begin position="31"/>
        <end position="163"/>
    </location>
</feature>
<keyword evidence="7" id="KW-1185">Reference proteome</keyword>
<organism evidence="6 7">
    <name type="scientific">Tenacibaculum maritimum NCIMB 2154</name>
    <dbReference type="NCBI Taxonomy" id="1349785"/>
    <lineage>
        <taxon>Bacteria</taxon>
        <taxon>Pseudomonadati</taxon>
        <taxon>Bacteroidota</taxon>
        <taxon>Flavobacteriia</taxon>
        <taxon>Flavobacteriales</taxon>
        <taxon>Flavobacteriaceae</taxon>
        <taxon>Tenacibaculum</taxon>
    </lineage>
</organism>
<dbReference type="SUPFAM" id="SSF50475">
    <property type="entry name" value="FMN-binding split barrel"/>
    <property type="match status" value="1"/>
</dbReference>
<dbReference type="PANTHER" id="PTHR33798:SF5">
    <property type="entry name" value="FLAVIN REDUCTASE LIKE DOMAIN-CONTAINING PROTEIN"/>
    <property type="match status" value="1"/>
</dbReference>
<evidence type="ECO:0000256" key="1">
    <source>
        <dbReference type="ARBA" id="ARBA00001917"/>
    </source>
</evidence>
<dbReference type="EMBL" id="LT634361">
    <property type="protein sequence ID" value="SFZ80332.1"/>
    <property type="molecule type" value="Genomic_DNA"/>
</dbReference>
<evidence type="ECO:0000259" key="5">
    <source>
        <dbReference type="Pfam" id="PF01613"/>
    </source>
</evidence>
<reference evidence="6 7" key="1">
    <citation type="submission" date="2016-11" db="EMBL/GenBank/DDBJ databases">
        <authorList>
            <person name="Jaros S."/>
            <person name="Januszkiewicz K."/>
            <person name="Wedrychowicz H."/>
        </authorList>
    </citation>
    <scope>NUCLEOTIDE SEQUENCE [LARGE SCALE GENOMIC DNA]</scope>
    <source>
        <strain evidence="6">NCIMB 2154T</strain>
    </source>
</reference>
<keyword evidence="2" id="KW-0285">Flavoprotein</keyword>
<evidence type="ECO:0000256" key="3">
    <source>
        <dbReference type="ARBA" id="ARBA00022643"/>
    </source>
</evidence>
<dbReference type="OrthoDB" id="5293996at2"/>
<sequence>MQFTRKDIDALEHLYKINFVNSLSGFKSANLIATKSVKEVTNVAVFSSVVHYGSAPPILGFVLRPTTVRRNTYDNIKETEFYTINHITESMIHEAHHTSAKYPSEISEFDKTALTEVYKNGFHAPFVKESSVQIAMKYVEEYPIKINNTLLILGEIVAVYVDEVLVEKDGFINLSKNETVAINGLDAYVTPANSKRLPYQRPK</sequence>
<dbReference type="Pfam" id="PF01613">
    <property type="entry name" value="Flavin_Reduct"/>
    <property type="match status" value="1"/>
</dbReference>
<dbReference type="Proteomes" id="UP000231564">
    <property type="component" value="Chromosome MARIT"/>
</dbReference>
<comment type="cofactor">
    <cofactor evidence="1">
        <name>FMN</name>
        <dbReference type="ChEBI" id="CHEBI:58210"/>
    </cofactor>
</comment>
<evidence type="ECO:0000256" key="2">
    <source>
        <dbReference type="ARBA" id="ARBA00022630"/>
    </source>
</evidence>
<dbReference type="KEGG" id="tmar:MARIT_0429"/>
<gene>
    <name evidence="6" type="ORF">MARIT_0429</name>
</gene>
<dbReference type="RefSeq" id="WP_024740130.1">
    <property type="nucleotide sequence ID" value="NZ_BAUG01000003.1"/>
</dbReference>
<comment type="similarity">
    <text evidence="4">Belongs to the flavoredoxin family.</text>
</comment>
<name>A0A2H1E775_9FLAO</name>
<dbReference type="Gene3D" id="2.30.110.10">
    <property type="entry name" value="Electron Transport, Fmn-binding Protein, Chain A"/>
    <property type="match status" value="1"/>
</dbReference>
<protein>
    <submittedName>
        <fullName evidence="6">Flavin reductase domain-containing protein FMN-binding protein</fullName>
    </submittedName>
</protein>
<keyword evidence="3" id="KW-0288">FMN</keyword>